<name>A0A2T4UJH6_9ACTN</name>
<comment type="caution">
    <text evidence="3">The sequence shown here is derived from an EMBL/GenBank/DDBJ whole genome shotgun (WGS) entry which is preliminary data.</text>
</comment>
<reference evidence="3 4" key="1">
    <citation type="submission" date="2018-03" db="EMBL/GenBank/DDBJ databases">
        <title>Aquarubrobacter algicola gen. nov., sp. nov., a novel actinobacterium isolated from shallow eutrophic lake during the end of cyanobacterial harmful algal blooms.</title>
        <authorList>
            <person name="Chun S.J."/>
        </authorList>
    </citation>
    <scope>NUCLEOTIDE SEQUENCE [LARGE SCALE GENOMIC DNA]</scope>
    <source>
        <strain evidence="3 4">Seoho-28</strain>
    </source>
</reference>
<evidence type="ECO:0000256" key="2">
    <source>
        <dbReference type="SAM" id="SignalP"/>
    </source>
</evidence>
<keyword evidence="2" id="KW-0732">Signal</keyword>
<feature type="signal peptide" evidence="2">
    <location>
        <begin position="1"/>
        <end position="27"/>
    </location>
</feature>
<keyword evidence="4" id="KW-1185">Reference proteome</keyword>
<gene>
    <name evidence="3" type="ORF">C7Y72_06875</name>
</gene>
<dbReference type="AlphaFoldDB" id="A0A2T4UJH6"/>
<feature type="chain" id="PRO_5038456841" description="Small secreted protein" evidence="2">
    <location>
        <begin position="28"/>
        <end position="188"/>
    </location>
</feature>
<proteinExistence type="predicted"/>
<feature type="region of interest" description="Disordered" evidence="1">
    <location>
        <begin position="167"/>
        <end position="188"/>
    </location>
</feature>
<evidence type="ECO:0008006" key="5">
    <source>
        <dbReference type="Google" id="ProtNLM"/>
    </source>
</evidence>
<dbReference type="PROSITE" id="PS51257">
    <property type="entry name" value="PROKAR_LIPOPROTEIN"/>
    <property type="match status" value="1"/>
</dbReference>
<dbReference type="EMBL" id="PYYB01000001">
    <property type="protein sequence ID" value="PTL59393.1"/>
    <property type="molecule type" value="Genomic_DNA"/>
</dbReference>
<feature type="compositionally biased region" description="Basic and acidic residues" evidence="1">
    <location>
        <begin position="174"/>
        <end position="188"/>
    </location>
</feature>
<evidence type="ECO:0000313" key="3">
    <source>
        <dbReference type="EMBL" id="PTL59393.1"/>
    </source>
</evidence>
<evidence type="ECO:0000313" key="4">
    <source>
        <dbReference type="Proteomes" id="UP000240739"/>
    </source>
</evidence>
<dbReference type="RefSeq" id="WP_107567980.1">
    <property type="nucleotide sequence ID" value="NZ_PYYB01000001.1"/>
</dbReference>
<evidence type="ECO:0000256" key="1">
    <source>
        <dbReference type="SAM" id="MobiDB-lite"/>
    </source>
</evidence>
<dbReference type="Proteomes" id="UP000240739">
    <property type="component" value="Unassembled WGS sequence"/>
</dbReference>
<accession>A0A2T4UJH6</accession>
<protein>
    <recommendedName>
        <fullName evidence="5">Small secreted protein</fullName>
    </recommendedName>
</protein>
<sequence length="188" mass="19205">MVITSLRSRARTGAVVLGLSASLGLVACGGDDDGGSSAKDYPAALNTFCGNLLTKQQSLQTDVQRAASGAGADPQKAAGALADVLSSYSSTLTAEIKKLGEADVPQEYESFDRTLTTGINAVAKIASTTATRLEGIDLSGVAKGDTSGLMELQSALGDLAKQQNPLDSLKAPKKLQDAAPKCDELSKS</sequence>
<organism evidence="3 4">
    <name type="scientific">Paraconexibacter algicola</name>
    <dbReference type="NCBI Taxonomy" id="2133960"/>
    <lineage>
        <taxon>Bacteria</taxon>
        <taxon>Bacillati</taxon>
        <taxon>Actinomycetota</taxon>
        <taxon>Thermoleophilia</taxon>
        <taxon>Solirubrobacterales</taxon>
        <taxon>Paraconexibacteraceae</taxon>
        <taxon>Paraconexibacter</taxon>
    </lineage>
</organism>